<organism evidence="2 3">
    <name type="scientific">Amphritea pacifica</name>
    <dbReference type="NCBI Taxonomy" id="2811233"/>
    <lineage>
        <taxon>Bacteria</taxon>
        <taxon>Pseudomonadati</taxon>
        <taxon>Pseudomonadota</taxon>
        <taxon>Gammaproteobacteria</taxon>
        <taxon>Oceanospirillales</taxon>
        <taxon>Oceanospirillaceae</taxon>
        <taxon>Amphritea</taxon>
    </lineage>
</organism>
<gene>
    <name evidence="2" type="ORF">JW498_16920</name>
</gene>
<dbReference type="Proteomes" id="UP000760472">
    <property type="component" value="Unassembled WGS sequence"/>
</dbReference>
<name>A0ABS2WBQ3_9GAMM</name>
<feature type="transmembrane region" description="Helical" evidence="1">
    <location>
        <begin position="12"/>
        <end position="37"/>
    </location>
</feature>
<protein>
    <submittedName>
        <fullName evidence="2">PilW family protein</fullName>
    </submittedName>
</protein>
<accession>A0ABS2WBQ3</accession>
<dbReference type="Pfam" id="PF07963">
    <property type="entry name" value="N_methyl"/>
    <property type="match status" value="1"/>
</dbReference>
<sequence>MKAIATRPKQLGLSLIELMIALTVGLVMTGAVIQVYVQTSASYQLQDELSYIQENGRYALSEIVKELRMAGYSSCGGGAKVANSVESSANVNFSYGLIGYSVDSTDSTVATGAIPVSNYPSLLNSAWDGTDALQIYKGDPNSALYVTSHVPASATIHIKGTHAYLRDTILLIADASCSQIGIFSVSGPTNNSANANHIVHNTGSPGSIDNCTKKLGGNFTCATGTAEDKEYGKGSRVLSVDGVLFYIRNSGNDAATPGLYRKDLDNATEEEVVQGVEDMVILFGLDTDGDGVANQYLTARNVQEDQWSNIMSARVTLTLRSRSTVDGVFVRKTLSATTKIRNRGGE</sequence>
<keyword evidence="1" id="KW-0472">Membrane</keyword>
<keyword evidence="1" id="KW-1133">Transmembrane helix</keyword>
<comment type="caution">
    <text evidence="2">The sequence shown here is derived from an EMBL/GenBank/DDBJ whole genome shotgun (WGS) entry which is preliminary data.</text>
</comment>
<dbReference type="RefSeq" id="WP_205214151.1">
    <property type="nucleotide sequence ID" value="NZ_JAFFZP010000032.1"/>
</dbReference>
<dbReference type="EMBL" id="JAFFZP010000032">
    <property type="protein sequence ID" value="MBN0989051.1"/>
    <property type="molecule type" value="Genomic_DNA"/>
</dbReference>
<evidence type="ECO:0000313" key="2">
    <source>
        <dbReference type="EMBL" id="MBN0989051.1"/>
    </source>
</evidence>
<keyword evidence="3" id="KW-1185">Reference proteome</keyword>
<dbReference type="Pfam" id="PF16074">
    <property type="entry name" value="PilW"/>
    <property type="match status" value="1"/>
</dbReference>
<proteinExistence type="predicted"/>
<evidence type="ECO:0000256" key="1">
    <source>
        <dbReference type="SAM" id="Phobius"/>
    </source>
</evidence>
<evidence type="ECO:0000313" key="3">
    <source>
        <dbReference type="Proteomes" id="UP000760472"/>
    </source>
</evidence>
<reference evidence="2 3" key="1">
    <citation type="submission" date="2021-02" db="EMBL/GenBank/DDBJ databases">
        <title>A novel species of genus Amphritea isolated from a fishpond in China.</title>
        <authorList>
            <person name="Lu H."/>
        </authorList>
    </citation>
    <scope>NUCLEOTIDE SEQUENCE [LARGE SCALE GENOMIC DNA]</scope>
    <source>
        <strain evidence="2 3">RP18W</strain>
    </source>
</reference>
<dbReference type="InterPro" id="IPR032092">
    <property type="entry name" value="PilW"/>
</dbReference>
<dbReference type="InterPro" id="IPR012902">
    <property type="entry name" value="N_methyl_site"/>
</dbReference>
<keyword evidence="1" id="KW-0812">Transmembrane</keyword>